<comment type="caution">
    <text evidence="1">The sequence shown here is derived from an EMBL/GenBank/DDBJ whole genome shotgun (WGS) entry which is preliminary data.</text>
</comment>
<proteinExistence type="predicted"/>
<protein>
    <submittedName>
        <fullName evidence="1">Uncharacterized protein</fullName>
    </submittedName>
</protein>
<accession>A0AAP3GCB6</accession>
<sequence>MVVKLGRGYLYTNDKRTADKWGIDIRFHIEKEEATSPISFQGFGGAFD</sequence>
<evidence type="ECO:0000313" key="2">
    <source>
        <dbReference type="Proteomes" id="UP001077662"/>
    </source>
</evidence>
<dbReference type="AlphaFoldDB" id="A0AAP3GCB6"/>
<name>A0AAP3GCB6_BRELA</name>
<reference evidence="1" key="1">
    <citation type="submission" date="2022-09" db="EMBL/GenBank/DDBJ databases">
        <title>Genome analysis and characterization of larvicidal activity of Brevibacillus strains.</title>
        <authorList>
            <person name="Patrusheva E.V."/>
            <person name="Izotova A.O."/>
            <person name="Toshchakov S.V."/>
            <person name="Sineoky S.P."/>
        </authorList>
    </citation>
    <scope>NUCLEOTIDE SEQUENCE</scope>
    <source>
        <strain evidence="1">VKPM_B-13247</strain>
    </source>
</reference>
<gene>
    <name evidence="1" type="ORF">O0554_15620</name>
</gene>
<dbReference type="RefSeq" id="WP_258434002.1">
    <property type="nucleotide sequence ID" value="NZ_JANSGW010000020.1"/>
</dbReference>
<dbReference type="EMBL" id="JAPTNE010000020">
    <property type="protein sequence ID" value="MCZ0808320.1"/>
    <property type="molecule type" value="Genomic_DNA"/>
</dbReference>
<dbReference type="Proteomes" id="UP001077662">
    <property type="component" value="Unassembled WGS sequence"/>
</dbReference>
<organism evidence="1 2">
    <name type="scientific">Brevibacillus laterosporus</name>
    <name type="common">Bacillus laterosporus</name>
    <dbReference type="NCBI Taxonomy" id="1465"/>
    <lineage>
        <taxon>Bacteria</taxon>
        <taxon>Bacillati</taxon>
        <taxon>Bacillota</taxon>
        <taxon>Bacilli</taxon>
        <taxon>Bacillales</taxon>
        <taxon>Paenibacillaceae</taxon>
        <taxon>Brevibacillus</taxon>
    </lineage>
</organism>
<evidence type="ECO:0000313" key="1">
    <source>
        <dbReference type="EMBL" id="MCZ0808320.1"/>
    </source>
</evidence>